<organism evidence="1 2">
    <name type="scientific">Cnaphalocrocis medinalis granulovirus</name>
    <dbReference type="NCBI Taxonomy" id="1750712"/>
    <lineage>
        <taxon>Viruses</taxon>
        <taxon>Viruses incertae sedis</taxon>
        <taxon>Naldaviricetes</taxon>
        <taxon>Lefavirales</taxon>
        <taxon>Baculoviridae</taxon>
        <taxon>Betabaculovirus</taxon>
        <taxon>Betabaculovirus cnamedinalis</taxon>
    </lineage>
</organism>
<proteinExistence type="predicted"/>
<evidence type="ECO:0000313" key="1">
    <source>
        <dbReference type="EMBL" id="AMF83831.1"/>
    </source>
</evidence>
<gene>
    <name evidence="1" type="primary">Cnme79</name>
</gene>
<accession>A0A109WW74</accession>
<name>A0A109WW74_9BBAC</name>
<dbReference type="KEGG" id="vg:26855105"/>
<dbReference type="EMBL" id="KU593505">
    <property type="protein sequence ID" value="AMF83831.1"/>
    <property type="molecule type" value="Genomic_DNA"/>
</dbReference>
<sequence length="69" mass="8145">MWHTLFFLLNYLTYTIIKTRLCTKLHDHATIDQIVVIASDFAMQYLTFAKNIFFTSTFAMQNSTFAKKQ</sequence>
<reference evidence="1 2" key="1">
    <citation type="journal article" date="2015" name="Virol. Sin.">
        <title>Genome sequencing and analysis of a granulovirus isolated from the Asiatic rice leafroller, Cnaphalocrocis medinalis.</title>
        <authorList>
            <person name="Zhang S."/>
            <person name="Zhu Z."/>
            <person name="Sun S."/>
            <person name="Chen Q."/>
            <person name="Deng F."/>
            <person name="Yang K."/>
        </authorList>
    </citation>
    <scope>NUCLEOTIDE SEQUENCE [LARGE SCALE GENOMIC DNA]</scope>
    <source>
        <strain evidence="1 2">Enping</strain>
    </source>
</reference>
<dbReference type="Proteomes" id="UP000202719">
    <property type="component" value="Segment"/>
</dbReference>
<dbReference type="RefSeq" id="YP_009229998.1">
    <property type="nucleotide sequence ID" value="NC_029304.2"/>
</dbReference>
<keyword evidence="2" id="KW-1185">Reference proteome</keyword>
<protein>
    <submittedName>
        <fullName evidence="1">Uncharacterized protein</fullName>
    </submittedName>
</protein>
<dbReference type="GeneID" id="26855105"/>
<evidence type="ECO:0000313" key="2">
    <source>
        <dbReference type="Proteomes" id="UP000202719"/>
    </source>
</evidence>